<dbReference type="Pfam" id="PF01435">
    <property type="entry name" value="Peptidase_M48"/>
    <property type="match status" value="1"/>
</dbReference>
<keyword evidence="2" id="KW-1003">Cell membrane</keyword>
<dbReference type="CDD" id="cd07340">
    <property type="entry name" value="M48B_Htpx_like"/>
    <property type="match status" value="1"/>
</dbReference>
<dbReference type="PANTHER" id="PTHR43221:SF2">
    <property type="entry name" value="PROTEASE HTPX HOMOLOG"/>
    <property type="match status" value="1"/>
</dbReference>
<dbReference type="Proteomes" id="UP000642829">
    <property type="component" value="Unassembled WGS sequence"/>
</dbReference>
<evidence type="ECO:0000256" key="10">
    <source>
        <dbReference type="ARBA" id="ARBA00023136"/>
    </source>
</evidence>
<comment type="cofactor">
    <cofactor evidence="1">
        <name>Zn(2+)</name>
        <dbReference type="ChEBI" id="CHEBI:29105"/>
    </cofactor>
</comment>
<evidence type="ECO:0000256" key="6">
    <source>
        <dbReference type="ARBA" id="ARBA00022801"/>
    </source>
</evidence>
<proteinExistence type="predicted"/>
<dbReference type="GO" id="GO:0046872">
    <property type="term" value="F:metal ion binding"/>
    <property type="evidence" value="ECO:0007669"/>
    <property type="project" value="UniProtKB-KW"/>
</dbReference>
<dbReference type="PANTHER" id="PTHR43221">
    <property type="entry name" value="PROTEASE HTPX"/>
    <property type="match status" value="1"/>
</dbReference>
<reference evidence="14" key="2">
    <citation type="submission" date="2020-09" db="EMBL/GenBank/DDBJ databases">
        <authorList>
            <person name="Sun Q."/>
            <person name="Kim S."/>
        </authorList>
    </citation>
    <scope>NUCLEOTIDE SEQUENCE</scope>
    <source>
        <strain evidence="14">KCTC 12870</strain>
    </source>
</reference>
<protein>
    <submittedName>
        <fullName evidence="14">Zn-dependent protease</fullName>
    </submittedName>
</protein>
<sequence length="631" mass="68087">MDFFAAQDDAHSRTKLLIVYFVLAVISIIASLYLLCMVFYSYSSTPENQPTRWVLWNLPTLAGVSGFVVLLVGGASLSKIAQLKGGGGVVAKSVGGRKVDPGTRDPDERKLMNVVEEMAIASGTAVPEVYLLDKEDGINGFAAGYTPDDAAIAVTRGCVQRLSRDELQGVIAHEFSHILNGDMRMNIKLMGVLFGILLISIIGEGIMRAGFWGNVGARRDRDNKGNAIMLFGIGVMIIGYVGVFFGRLIQSAISREREYLADASAVQFTRNPEGIGGALMRIGGAGSTVNHHHTSETAHFFFANALKSSFGGAFATHPPLDVRIKRVMPNWDGKFLDKPAAQQSTTPPPPMPSAQAKHKVDPLQMIAGVGVIGASQLAYAQQSRQQAEDTLGEEIHDSTQAGALILSLLLDTNAEIRQKQLDWLKKDGGETLAEAVKADFPKAQAQGVKQRIPLIEMTLPALAQITKTDYDALIRQIVKLSEMDEEISFFEFAVMRLVKRHLGRKFEGAGVKTQVISSAGPLKAHFGLLLSTMVWVGEPSNDTEAKQIFTQALQNAPLFHGMIQLKPVDALGFAGLDKALDVLANARFGTKRQILAACATAVAHDGEVNTEEGELIRAVAVTLDCPMPPLV</sequence>
<evidence type="ECO:0000313" key="14">
    <source>
        <dbReference type="EMBL" id="GHC07441.1"/>
    </source>
</evidence>
<dbReference type="InterPro" id="IPR001915">
    <property type="entry name" value="Peptidase_M48"/>
</dbReference>
<dbReference type="EMBL" id="BMXG01000017">
    <property type="protein sequence ID" value="GHC07441.1"/>
    <property type="molecule type" value="Genomic_DNA"/>
</dbReference>
<keyword evidence="15" id="KW-1185">Reference proteome</keyword>
<keyword evidence="8 12" id="KW-1133">Transmembrane helix</keyword>
<evidence type="ECO:0000256" key="3">
    <source>
        <dbReference type="ARBA" id="ARBA00022670"/>
    </source>
</evidence>
<comment type="caution">
    <text evidence="14">The sequence shown here is derived from an EMBL/GenBank/DDBJ whole genome shotgun (WGS) entry which is preliminary data.</text>
</comment>
<feature type="transmembrane region" description="Helical" evidence="12">
    <location>
        <begin position="189"/>
        <end position="207"/>
    </location>
</feature>
<feature type="transmembrane region" description="Helical" evidence="12">
    <location>
        <begin position="54"/>
        <end position="77"/>
    </location>
</feature>
<feature type="transmembrane region" description="Helical" evidence="12">
    <location>
        <begin position="17"/>
        <end position="42"/>
    </location>
</feature>
<feature type="domain" description="Peptidase M48" evidence="13">
    <location>
        <begin position="108"/>
        <end position="327"/>
    </location>
</feature>
<evidence type="ECO:0000259" key="13">
    <source>
        <dbReference type="Pfam" id="PF01435"/>
    </source>
</evidence>
<evidence type="ECO:0000256" key="9">
    <source>
        <dbReference type="ARBA" id="ARBA00023049"/>
    </source>
</evidence>
<dbReference type="Gene3D" id="3.30.2010.10">
    <property type="entry name" value="Metalloproteases ('zincins'), catalytic domain"/>
    <property type="match status" value="1"/>
</dbReference>
<evidence type="ECO:0000256" key="5">
    <source>
        <dbReference type="ARBA" id="ARBA00022723"/>
    </source>
</evidence>
<keyword evidence="5" id="KW-0479">Metal-binding</keyword>
<dbReference type="RefSeq" id="WP_189515855.1">
    <property type="nucleotide sequence ID" value="NZ_BMXG01000017.1"/>
</dbReference>
<accession>A0A8J3GF01</accession>
<evidence type="ECO:0000256" key="4">
    <source>
        <dbReference type="ARBA" id="ARBA00022692"/>
    </source>
</evidence>
<reference evidence="14" key="1">
    <citation type="journal article" date="2014" name="Int. J. Syst. Evol. Microbiol.">
        <title>Complete genome sequence of Corynebacterium casei LMG S-19264T (=DSM 44701T), isolated from a smear-ripened cheese.</title>
        <authorList>
            <consortium name="US DOE Joint Genome Institute (JGI-PGF)"/>
            <person name="Walter F."/>
            <person name="Albersmeier A."/>
            <person name="Kalinowski J."/>
            <person name="Ruckert C."/>
        </authorList>
    </citation>
    <scope>NUCLEOTIDE SEQUENCE</scope>
    <source>
        <strain evidence="14">KCTC 12870</strain>
    </source>
</reference>
<evidence type="ECO:0000256" key="11">
    <source>
        <dbReference type="SAM" id="MobiDB-lite"/>
    </source>
</evidence>
<feature type="transmembrane region" description="Helical" evidence="12">
    <location>
        <begin position="227"/>
        <end position="249"/>
    </location>
</feature>
<dbReference type="InterPro" id="IPR050083">
    <property type="entry name" value="HtpX_protease"/>
</dbReference>
<name>A0A8J3GF01_9BACT</name>
<organism evidence="14 15">
    <name type="scientific">Cerasicoccus arenae</name>
    <dbReference type="NCBI Taxonomy" id="424488"/>
    <lineage>
        <taxon>Bacteria</taxon>
        <taxon>Pseudomonadati</taxon>
        <taxon>Verrucomicrobiota</taxon>
        <taxon>Opitutia</taxon>
        <taxon>Puniceicoccales</taxon>
        <taxon>Cerasicoccaceae</taxon>
        <taxon>Cerasicoccus</taxon>
    </lineage>
</organism>
<gene>
    <name evidence="14" type="ORF">GCM10007047_25780</name>
</gene>
<dbReference type="AlphaFoldDB" id="A0A8J3GF01"/>
<evidence type="ECO:0000313" key="15">
    <source>
        <dbReference type="Proteomes" id="UP000642829"/>
    </source>
</evidence>
<keyword evidence="7" id="KW-0862">Zinc</keyword>
<evidence type="ECO:0000256" key="12">
    <source>
        <dbReference type="SAM" id="Phobius"/>
    </source>
</evidence>
<keyword evidence="10 12" id="KW-0472">Membrane</keyword>
<dbReference type="GO" id="GO:0004222">
    <property type="term" value="F:metalloendopeptidase activity"/>
    <property type="evidence" value="ECO:0007669"/>
    <property type="project" value="InterPro"/>
</dbReference>
<keyword evidence="6" id="KW-0378">Hydrolase</keyword>
<evidence type="ECO:0000256" key="7">
    <source>
        <dbReference type="ARBA" id="ARBA00022833"/>
    </source>
</evidence>
<keyword evidence="4 12" id="KW-0812">Transmembrane</keyword>
<feature type="region of interest" description="Disordered" evidence="11">
    <location>
        <begin position="335"/>
        <end position="356"/>
    </location>
</feature>
<evidence type="ECO:0000256" key="2">
    <source>
        <dbReference type="ARBA" id="ARBA00022475"/>
    </source>
</evidence>
<dbReference type="GO" id="GO:0006508">
    <property type="term" value="P:proteolysis"/>
    <property type="evidence" value="ECO:0007669"/>
    <property type="project" value="UniProtKB-KW"/>
</dbReference>
<evidence type="ECO:0000256" key="1">
    <source>
        <dbReference type="ARBA" id="ARBA00001947"/>
    </source>
</evidence>
<keyword evidence="9" id="KW-0482">Metalloprotease</keyword>
<keyword evidence="3 14" id="KW-0645">Protease</keyword>
<evidence type="ECO:0000256" key="8">
    <source>
        <dbReference type="ARBA" id="ARBA00022989"/>
    </source>
</evidence>